<evidence type="ECO:0000256" key="3">
    <source>
        <dbReference type="ARBA" id="ARBA00022679"/>
    </source>
</evidence>
<dbReference type="GO" id="GO:0005737">
    <property type="term" value="C:cytoplasm"/>
    <property type="evidence" value="ECO:0007669"/>
    <property type="project" value="TreeGrafter"/>
</dbReference>
<dbReference type="InterPro" id="IPR028375">
    <property type="entry name" value="KA1/Ssp2_C"/>
</dbReference>
<evidence type="ECO:0000256" key="5">
    <source>
        <dbReference type="ARBA" id="ARBA00022777"/>
    </source>
</evidence>
<dbReference type="Pfam" id="PF02149">
    <property type="entry name" value="KA1"/>
    <property type="match status" value="1"/>
</dbReference>
<dbReference type="OrthoDB" id="193931at2759"/>
<evidence type="ECO:0000313" key="12">
    <source>
        <dbReference type="EMBL" id="KAF7729894.1"/>
    </source>
</evidence>
<evidence type="ECO:0000256" key="9">
    <source>
        <dbReference type="SAM" id="MobiDB-lite"/>
    </source>
</evidence>
<keyword evidence="6" id="KW-0067">ATP-binding</keyword>
<comment type="catalytic activity">
    <reaction evidence="7">
        <text>L-threonyl-[protein] + ATP = O-phospho-L-threonyl-[protein] + ADP + H(+)</text>
        <dbReference type="Rhea" id="RHEA:46608"/>
        <dbReference type="Rhea" id="RHEA-COMP:11060"/>
        <dbReference type="Rhea" id="RHEA-COMP:11605"/>
        <dbReference type="ChEBI" id="CHEBI:15378"/>
        <dbReference type="ChEBI" id="CHEBI:30013"/>
        <dbReference type="ChEBI" id="CHEBI:30616"/>
        <dbReference type="ChEBI" id="CHEBI:61977"/>
        <dbReference type="ChEBI" id="CHEBI:456216"/>
        <dbReference type="EC" id="2.7.11.1"/>
    </reaction>
</comment>
<feature type="region of interest" description="Disordered" evidence="9">
    <location>
        <begin position="359"/>
        <end position="380"/>
    </location>
</feature>
<dbReference type="InterPro" id="IPR011009">
    <property type="entry name" value="Kinase-like_dom_sf"/>
</dbReference>
<name>A0A8H7BQL2_9FUNG</name>
<dbReference type="GO" id="GO:0005524">
    <property type="term" value="F:ATP binding"/>
    <property type="evidence" value="ECO:0007669"/>
    <property type="project" value="UniProtKB-KW"/>
</dbReference>
<reference evidence="12" key="1">
    <citation type="submission" date="2020-01" db="EMBL/GenBank/DDBJ databases">
        <title>Genome Sequencing of Three Apophysomyces-Like Fungal Strains Confirms a Novel Fungal Genus in the Mucoromycota with divergent Burkholderia-like Endosymbiotic Bacteria.</title>
        <authorList>
            <person name="Stajich J.E."/>
            <person name="Macias A.M."/>
            <person name="Carter-House D."/>
            <person name="Lovett B."/>
            <person name="Kasson L.R."/>
            <person name="Berry K."/>
            <person name="Grigoriev I."/>
            <person name="Chang Y."/>
            <person name="Spatafora J."/>
            <person name="Kasson M.T."/>
        </authorList>
    </citation>
    <scope>NUCLEOTIDE SEQUENCE</scope>
    <source>
        <strain evidence="12">NRRL A-21654</strain>
    </source>
</reference>
<dbReference type="SUPFAM" id="SSF103243">
    <property type="entry name" value="KA1-like"/>
    <property type="match status" value="1"/>
</dbReference>
<dbReference type="Gene3D" id="1.10.510.10">
    <property type="entry name" value="Transferase(Phosphotransferase) domain 1"/>
    <property type="match status" value="1"/>
</dbReference>
<dbReference type="AlphaFoldDB" id="A0A8H7BQL2"/>
<feature type="domain" description="Protein kinase" evidence="10">
    <location>
        <begin position="1"/>
        <end position="262"/>
    </location>
</feature>
<dbReference type="Proteomes" id="UP000605846">
    <property type="component" value="Unassembled WGS sequence"/>
</dbReference>
<keyword evidence="4" id="KW-0547">Nucleotide-binding</keyword>
<keyword evidence="3" id="KW-0808">Transferase</keyword>
<keyword evidence="13" id="KW-1185">Reference proteome</keyword>
<proteinExistence type="predicted"/>
<dbReference type="PROSITE" id="PS50032">
    <property type="entry name" value="KA1"/>
    <property type="match status" value="1"/>
</dbReference>
<keyword evidence="2" id="KW-0723">Serine/threonine-protein kinase</keyword>
<protein>
    <recommendedName>
        <fullName evidence="1">non-specific serine/threonine protein kinase</fullName>
        <ecNumber evidence="1">2.7.11.1</ecNumber>
    </recommendedName>
</protein>
<gene>
    <name evidence="12" type="ORF">EC973_003628</name>
</gene>
<dbReference type="SUPFAM" id="SSF56112">
    <property type="entry name" value="Protein kinase-like (PK-like)"/>
    <property type="match status" value="1"/>
</dbReference>
<dbReference type="Pfam" id="PF00069">
    <property type="entry name" value="Pkinase"/>
    <property type="match status" value="1"/>
</dbReference>
<dbReference type="GO" id="GO:0004674">
    <property type="term" value="F:protein serine/threonine kinase activity"/>
    <property type="evidence" value="ECO:0007669"/>
    <property type="project" value="UniProtKB-KW"/>
</dbReference>
<evidence type="ECO:0000259" key="10">
    <source>
        <dbReference type="PROSITE" id="PS50011"/>
    </source>
</evidence>
<feature type="domain" description="KA1" evidence="11">
    <location>
        <begin position="657"/>
        <end position="707"/>
    </location>
</feature>
<dbReference type="PANTHER" id="PTHR24346:SF110">
    <property type="entry name" value="NON-SPECIFIC SERINE_THREONINE PROTEIN KINASE"/>
    <property type="match status" value="1"/>
</dbReference>
<dbReference type="InterPro" id="IPR008271">
    <property type="entry name" value="Ser/Thr_kinase_AS"/>
</dbReference>
<evidence type="ECO:0000259" key="11">
    <source>
        <dbReference type="PROSITE" id="PS50032"/>
    </source>
</evidence>
<evidence type="ECO:0000256" key="2">
    <source>
        <dbReference type="ARBA" id="ARBA00022527"/>
    </source>
</evidence>
<dbReference type="EMBL" id="JABAYA010000021">
    <property type="protein sequence ID" value="KAF7729894.1"/>
    <property type="molecule type" value="Genomic_DNA"/>
</dbReference>
<dbReference type="EC" id="2.7.11.1" evidence="1"/>
<comment type="caution">
    <text evidence="12">The sequence shown here is derived from an EMBL/GenBank/DDBJ whole genome shotgun (WGS) entry which is preliminary data.</text>
</comment>
<evidence type="ECO:0000256" key="8">
    <source>
        <dbReference type="ARBA" id="ARBA00048679"/>
    </source>
</evidence>
<dbReference type="InterPro" id="IPR000719">
    <property type="entry name" value="Prot_kinase_dom"/>
</dbReference>
<evidence type="ECO:0000313" key="13">
    <source>
        <dbReference type="Proteomes" id="UP000605846"/>
    </source>
</evidence>
<dbReference type="PROSITE" id="PS50011">
    <property type="entry name" value="PROTEIN_KINASE_DOM"/>
    <property type="match status" value="1"/>
</dbReference>
<comment type="catalytic activity">
    <reaction evidence="8">
        <text>L-seryl-[protein] + ATP = O-phospho-L-seryl-[protein] + ADP + H(+)</text>
        <dbReference type="Rhea" id="RHEA:17989"/>
        <dbReference type="Rhea" id="RHEA-COMP:9863"/>
        <dbReference type="Rhea" id="RHEA-COMP:11604"/>
        <dbReference type="ChEBI" id="CHEBI:15378"/>
        <dbReference type="ChEBI" id="CHEBI:29999"/>
        <dbReference type="ChEBI" id="CHEBI:30616"/>
        <dbReference type="ChEBI" id="CHEBI:83421"/>
        <dbReference type="ChEBI" id="CHEBI:456216"/>
        <dbReference type="EC" id="2.7.11.1"/>
    </reaction>
</comment>
<evidence type="ECO:0000256" key="6">
    <source>
        <dbReference type="ARBA" id="ARBA00022840"/>
    </source>
</evidence>
<accession>A0A8H7BQL2</accession>
<evidence type="ECO:0000256" key="7">
    <source>
        <dbReference type="ARBA" id="ARBA00047899"/>
    </source>
</evidence>
<organism evidence="12 13">
    <name type="scientific">Apophysomyces ossiformis</name>
    <dbReference type="NCBI Taxonomy" id="679940"/>
    <lineage>
        <taxon>Eukaryota</taxon>
        <taxon>Fungi</taxon>
        <taxon>Fungi incertae sedis</taxon>
        <taxon>Mucoromycota</taxon>
        <taxon>Mucoromycotina</taxon>
        <taxon>Mucoromycetes</taxon>
        <taxon>Mucorales</taxon>
        <taxon>Mucorineae</taxon>
        <taxon>Mucoraceae</taxon>
        <taxon>Apophysomyces</taxon>
    </lineage>
</organism>
<dbReference type="PROSITE" id="PS00108">
    <property type="entry name" value="PROTEIN_KINASE_ST"/>
    <property type="match status" value="1"/>
</dbReference>
<sequence length="722" mass="81130">MNAQQPESGCIRNVSTKKYTRHYELGPYKLLQTLGEGEFGKVKLGVHPETGEETLRHPNIVKLINVVQTERYIGIILEYASGGELFEYILANRYLKEKDARKLFAQLISSVQYMHQKSVVHRDLKLENLLLDRNRNIIVTDFGFANHFSSESDDLMSTSCGSPCYAAPELVVNDGLYAGSAVDIWSCGVILYAMLCGYLPFDDDPSNPDGDNINLLYRYILSSQLAFPDFISDGAKDLLRKMLVPDPTKRCTISAVTRHPWLQEYWPLLQKDHDELEAEANAATNSIFPRPCNKQRKRLSAAISPPLARPAKTYGTYSFRHFSIGRTAAERFKQTGTVQFHAFKQHRAAEKLFGFFTNKTPKSGDDSSTTTDNAFPTPETSYEFRPEWIREVQDSEPRKAKVRPHSHIYGSIRRYLKGSRISTLSARPAQEDLNGQDASFHRGLSQQALYDTLHAPLVQQDRSCGGLEHIYKSEKTMRRQVFSSGKPKSDVASVPNIQNVSKSWRGTRSRTVDGLSSLAKAVTSDRPEQKIRLHSGAVDRSALTSRRPSQVLADVMQILQALGIDTKTDGYYKIKCSRQKAKTQLPRSRRCGIYKGFSHSQYSQASDILSENVDQLSADSSLASIKAVPTNTPSFLSGLLNDGDMSPDREPIYGNPSIDTGEEVRFVVEICRFRNLPGLYIVDIRRLRGPVWAYKFLYQKLLSLLDLNGKGGYITTGGNHHC</sequence>
<evidence type="ECO:0000256" key="4">
    <source>
        <dbReference type="ARBA" id="ARBA00022741"/>
    </source>
</evidence>
<keyword evidence="5" id="KW-0418">Kinase</keyword>
<dbReference type="Gene3D" id="3.30.310.80">
    <property type="entry name" value="Kinase associated domain 1, KA1"/>
    <property type="match status" value="1"/>
</dbReference>
<dbReference type="GO" id="GO:0035556">
    <property type="term" value="P:intracellular signal transduction"/>
    <property type="evidence" value="ECO:0007669"/>
    <property type="project" value="TreeGrafter"/>
</dbReference>
<evidence type="ECO:0000256" key="1">
    <source>
        <dbReference type="ARBA" id="ARBA00012513"/>
    </source>
</evidence>
<dbReference type="PANTHER" id="PTHR24346">
    <property type="entry name" value="MAP/MICROTUBULE AFFINITY-REGULATING KINASE"/>
    <property type="match status" value="1"/>
</dbReference>
<dbReference type="SMART" id="SM00220">
    <property type="entry name" value="S_TKc"/>
    <property type="match status" value="1"/>
</dbReference>
<dbReference type="FunFam" id="1.10.510.10:FF:000571">
    <property type="entry name" value="Maternal embryonic leucine zipper kinase"/>
    <property type="match status" value="1"/>
</dbReference>
<dbReference type="InterPro" id="IPR001772">
    <property type="entry name" value="KA1_dom"/>
</dbReference>